<dbReference type="Ensembl" id="ENSECAT00000048343.2">
    <property type="protein sequence ID" value="ENSECAP00000029750.2"/>
    <property type="gene ID" value="ENSECAG00000030552.3"/>
</dbReference>
<evidence type="ECO:0000313" key="2">
    <source>
        <dbReference type="Ensembl" id="ENSECAP00000029750.2"/>
    </source>
</evidence>
<reference evidence="2 3" key="1">
    <citation type="journal article" date="2009" name="Science">
        <title>Genome sequence, comparative analysis, and population genetics of the domestic horse.</title>
        <authorList>
            <consortium name="Broad Institute Genome Sequencing Platform"/>
            <consortium name="Broad Institute Whole Genome Assembly Team"/>
            <person name="Wade C.M."/>
            <person name="Giulotto E."/>
            <person name="Sigurdsson S."/>
            <person name="Zoli M."/>
            <person name="Gnerre S."/>
            <person name="Imsland F."/>
            <person name="Lear T.L."/>
            <person name="Adelson D.L."/>
            <person name="Bailey E."/>
            <person name="Bellone R.R."/>
            <person name="Bloecker H."/>
            <person name="Distl O."/>
            <person name="Edgar R.C."/>
            <person name="Garber M."/>
            <person name="Leeb T."/>
            <person name="Mauceli E."/>
            <person name="MacLeod J.N."/>
            <person name="Penedo M.C.T."/>
            <person name="Raison J.M."/>
            <person name="Sharpe T."/>
            <person name="Vogel J."/>
            <person name="Andersson L."/>
            <person name="Antczak D.F."/>
            <person name="Biagi T."/>
            <person name="Binns M.M."/>
            <person name="Chowdhary B.P."/>
            <person name="Coleman S.J."/>
            <person name="Della Valle G."/>
            <person name="Fryc S."/>
            <person name="Guerin G."/>
            <person name="Hasegawa T."/>
            <person name="Hill E.W."/>
            <person name="Jurka J."/>
            <person name="Kiialainen A."/>
            <person name="Lindgren G."/>
            <person name="Liu J."/>
            <person name="Magnani E."/>
            <person name="Mickelson J.R."/>
            <person name="Murray J."/>
            <person name="Nergadze S.G."/>
            <person name="Onofrio R."/>
            <person name="Pedroni S."/>
            <person name="Piras M.F."/>
            <person name="Raudsepp T."/>
            <person name="Rocchi M."/>
            <person name="Roeed K.H."/>
            <person name="Ryder O.A."/>
            <person name="Searle S."/>
            <person name="Skow L."/>
            <person name="Swinburne J.E."/>
            <person name="Syvaenen A.C."/>
            <person name="Tozaki T."/>
            <person name="Valberg S.J."/>
            <person name="Vaudin M."/>
            <person name="White J.R."/>
            <person name="Zody M.C."/>
            <person name="Lander E.S."/>
            <person name="Lindblad-Toh K."/>
        </authorList>
    </citation>
    <scope>NUCLEOTIDE SEQUENCE [LARGE SCALE GENOMIC DNA]</scope>
    <source>
        <strain evidence="2 3">Thoroughbred</strain>
    </source>
</reference>
<dbReference type="Proteomes" id="UP000002281">
    <property type="component" value="Chromosome 4"/>
</dbReference>
<dbReference type="AlphaFoldDB" id="A0A3Q2H765"/>
<dbReference type="Pfam" id="PF15229">
    <property type="entry name" value="POM121"/>
    <property type="match status" value="1"/>
</dbReference>
<dbReference type="GeneTree" id="ENSGT00940000153253"/>
<name>A0A3Q2H765_HORSE</name>
<accession>A0A3Q2H765</accession>
<feature type="compositionally biased region" description="Low complexity" evidence="1">
    <location>
        <begin position="116"/>
        <end position="136"/>
    </location>
</feature>
<evidence type="ECO:0000256" key="1">
    <source>
        <dbReference type="SAM" id="MobiDB-lite"/>
    </source>
</evidence>
<reference evidence="2" key="3">
    <citation type="submission" date="2025-09" db="UniProtKB">
        <authorList>
            <consortium name="Ensembl"/>
        </authorList>
    </citation>
    <scope>IDENTIFICATION</scope>
    <source>
        <strain evidence="2">Thoroughbred</strain>
    </source>
</reference>
<protein>
    <recommendedName>
        <fullName evidence="4">POM121 transmembrane nucleoporin like 12</fullName>
    </recommendedName>
</protein>
<reference evidence="2" key="2">
    <citation type="submission" date="2025-08" db="UniProtKB">
        <authorList>
            <consortium name="Ensembl"/>
        </authorList>
    </citation>
    <scope>IDENTIFICATION</scope>
    <source>
        <strain evidence="2">Thoroughbred</strain>
    </source>
</reference>
<evidence type="ECO:0000313" key="3">
    <source>
        <dbReference type="Proteomes" id="UP000002281"/>
    </source>
</evidence>
<feature type="region of interest" description="Disordered" evidence="1">
    <location>
        <begin position="1"/>
        <end position="59"/>
    </location>
</feature>
<feature type="region of interest" description="Disordered" evidence="1">
    <location>
        <begin position="111"/>
        <end position="147"/>
    </location>
</feature>
<dbReference type="InParanoid" id="A0A3Q2H765"/>
<sequence>MGSYLTTPNSAPPPLAQGRRTPRSRPAPAQDGLRRLHSGRCLRTGPFPEVPPDWDPAKPQRIVPEAWRRLPPKLPPKTIMGPDLSGAWESYMKRWLWSARHPRRIWSPVTIKITPPERSGSPGASSGPGVRSAGRPPSEERPNPCAKETVLRALTQCKKGNRKFDGPLWFEIPESTTSRGRNKEPKPSAFKPLIKNGVVPSFVPRPGPLNRSLLSCNYNVCKENADPRLDVLSVAPPTAGTGPGPNTSSETRWNKFRFFST</sequence>
<evidence type="ECO:0008006" key="4">
    <source>
        <dbReference type="Google" id="ProtNLM"/>
    </source>
</evidence>
<organism evidence="2 3">
    <name type="scientific">Equus caballus</name>
    <name type="common">Horse</name>
    <dbReference type="NCBI Taxonomy" id="9796"/>
    <lineage>
        <taxon>Eukaryota</taxon>
        <taxon>Metazoa</taxon>
        <taxon>Chordata</taxon>
        <taxon>Craniata</taxon>
        <taxon>Vertebrata</taxon>
        <taxon>Euteleostomi</taxon>
        <taxon>Mammalia</taxon>
        <taxon>Eutheria</taxon>
        <taxon>Laurasiatheria</taxon>
        <taxon>Perissodactyla</taxon>
        <taxon>Equidae</taxon>
        <taxon>Equus</taxon>
    </lineage>
</organism>
<proteinExistence type="predicted"/>
<keyword evidence="3" id="KW-1185">Reference proteome</keyword>
<dbReference type="Bgee" id="ENSECAG00000030552">
    <property type="expression patterns" value="Expressed in testis and 11 other cell types or tissues"/>
</dbReference>